<dbReference type="PANTHER" id="PTHR11108:SF1">
    <property type="entry name" value="FERROCHELATASE, MITOCHONDRIAL"/>
    <property type="match status" value="1"/>
</dbReference>
<comment type="function">
    <text evidence="9 10">Catalyzes the ferrous insertion into protoporphyrin IX.</text>
</comment>
<evidence type="ECO:0000256" key="7">
    <source>
        <dbReference type="ARBA" id="ARBA00023244"/>
    </source>
</evidence>
<dbReference type="Pfam" id="PF00762">
    <property type="entry name" value="Ferrochelatase"/>
    <property type="match status" value="1"/>
</dbReference>
<keyword evidence="6 9" id="KW-0456">Lyase</keyword>
<keyword evidence="3 9" id="KW-0479">Metal-binding</keyword>
<evidence type="ECO:0000313" key="12">
    <source>
        <dbReference type="Proteomes" id="UP000294599"/>
    </source>
</evidence>
<evidence type="ECO:0000256" key="3">
    <source>
        <dbReference type="ARBA" id="ARBA00022723"/>
    </source>
</evidence>
<keyword evidence="4 9" id="KW-0408">Iron</keyword>
<keyword evidence="12" id="KW-1185">Reference proteome</keyword>
<comment type="catalytic activity">
    <reaction evidence="9 10">
        <text>heme b + 2 H(+) = protoporphyrin IX + Fe(2+)</text>
        <dbReference type="Rhea" id="RHEA:22584"/>
        <dbReference type="ChEBI" id="CHEBI:15378"/>
        <dbReference type="ChEBI" id="CHEBI:29033"/>
        <dbReference type="ChEBI" id="CHEBI:57306"/>
        <dbReference type="ChEBI" id="CHEBI:60344"/>
        <dbReference type="EC" id="4.98.1.1"/>
    </reaction>
</comment>
<dbReference type="InterPro" id="IPR033659">
    <property type="entry name" value="Ferrochelatase_N"/>
</dbReference>
<dbReference type="AlphaFoldDB" id="A0A4R3LA51"/>
<dbReference type="CDD" id="cd00419">
    <property type="entry name" value="Ferrochelatase_C"/>
    <property type="match status" value="1"/>
</dbReference>
<dbReference type="EMBL" id="SMAF01000017">
    <property type="protein sequence ID" value="TCS96030.1"/>
    <property type="molecule type" value="Genomic_DNA"/>
</dbReference>
<feature type="binding site" evidence="9">
    <location>
        <position position="287"/>
    </location>
    <ligand>
        <name>Fe(2+)</name>
        <dbReference type="ChEBI" id="CHEBI:29033"/>
    </ligand>
</feature>
<comment type="caution">
    <text evidence="11">The sequence shown here is derived from an EMBL/GenBank/DDBJ whole genome shotgun (WGS) entry which is preliminary data.</text>
</comment>
<comment type="subcellular location">
    <subcellularLocation>
        <location evidence="9 10">Cytoplasm</location>
    </subcellularLocation>
</comment>
<evidence type="ECO:0000256" key="1">
    <source>
        <dbReference type="ARBA" id="ARBA00007718"/>
    </source>
</evidence>
<reference evidence="11 12" key="1">
    <citation type="submission" date="2019-03" db="EMBL/GenBank/DDBJ databases">
        <title>Genomic Encyclopedia of Type Strains, Phase IV (KMG-IV): sequencing the most valuable type-strain genomes for metagenomic binning, comparative biology and taxonomic classification.</title>
        <authorList>
            <person name="Goeker M."/>
        </authorList>
    </citation>
    <scope>NUCLEOTIDE SEQUENCE [LARGE SCALE GENOMIC DNA]</scope>
    <source>
        <strain evidence="11 12">DSM 21944</strain>
    </source>
</reference>
<comment type="similarity">
    <text evidence="1 9 10">Belongs to the ferrochelatase family.</text>
</comment>
<dbReference type="Gene3D" id="3.40.50.1400">
    <property type="match status" value="2"/>
</dbReference>
<dbReference type="Proteomes" id="UP000294599">
    <property type="component" value="Unassembled WGS sequence"/>
</dbReference>
<dbReference type="EC" id="4.98.1.1" evidence="9 10"/>
<keyword evidence="7 9" id="KW-0627">Porphyrin biosynthesis</keyword>
<dbReference type="InterPro" id="IPR033644">
    <property type="entry name" value="Ferrochelatase_C"/>
</dbReference>
<dbReference type="GO" id="GO:0004325">
    <property type="term" value="F:ferrochelatase activity"/>
    <property type="evidence" value="ECO:0007669"/>
    <property type="project" value="UniProtKB-UniRule"/>
</dbReference>
<evidence type="ECO:0000313" key="11">
    <source>
        <dbReference type="EMBL" id="TCS96030.1"/>
    </source>
</evidence>
<dbReference type="GO" id="GO:0046872">
    <property type="term" value="F:metal ion binding"/>
    <property type="evidence" value="ECO:0007669"/>
    <property type="project" value="UniProtKB-KW"/>
</dbReference>
<keyword evidence="5 9" id="KW-0350">Heme biosynthesis</keyword>
<dbReference type="PROSITE" id="PS00534">
    <property type="entry name" value="FERROCHELATASE"/>
    <property type="match status" value="1"/>
</dbReference>
<evidence type="ECO:0000256" key="6">
    <source>
        <dbReference type="ARBA" id="ARBA00023239"/>
    </source>
</evidence>
<dbReference type="OrthoDB" id="9809741at2"/>
<proteinExistence type="inferred from homology"/>
<dbReference type="FunFam" id="3.40.50.1400:FF:000002">
    <property type="entry name" value="Ferrochelatase"/>
    <property type="match status" value="1"/>
</dbReference>
<evidence type="ECO:0000256" key="8">
    <source>
        <dbReference type="ARBA" id="ARBA00024536"/>
    </source>
</evidence>
<keyword evidence="2 9" id="KW-0963">Cytoplasm</keyword>
<dbReference type="CDD" id="cd03411">
    <property type="entry name" value="Ferrochelatase_N"/>
    <property type="match status" value="1"/>
</dbReference>
<name>A0A4R3LA51_9GAMM</name>
<organism evidence="11 12">
    <name type="scientific">Pseudofulvimonas gallinarii</name>
    <dbReference type="NCBI Taxonomy" id="634155"/>
    <lineage>
        <taxon>Bacteria</taxon>
        <taxon>Pseudomonadati</taxon>
        <taxon>Pseudomonadota</taxon>
        <taxon>Gammaproteobacteria</taxon>
        <taxon>Lysobacterales</taxon>
        <taxon>Rhodanobacteraceae</taxon>
        <taxon>Pseudofulvimonas</taxon>
    </lineage>
</organism>
<dbReference type="GO" id="GO:0005737">
    <property type="term" value="C:cytoplasm"/>
    <property type="evidence" value="ECO:0007669"/>
    <property type="project" value="UniProtKB-SubCell"/>
</dbReference>
<feature type="binding site" evidence="9">
    <location>
        <position position="206"/>
    </location>
    <ligand>
        <name>Fe(2+)</name>
        <dbReference type="ChEBI" id="CHEBI:29033"/>
    </ligand>
</feature>
<dbReference type="InterPro" id="IPR019772">
    <property type="entry name" value="Ferrochelatase_AS"/>
</dbReference>
<evidence type="ECO:0000256" key="2">
    <source>
        <dbReference type="ARBA" id="ARBA00022490"/>
    </source>
</evidence>
<comment type="pathway">
    <text evidence="9 10">Porphyrin-containing compound metabolism; protoheme biosynthesis; protoheme from protoporphyrin-IX: step 1/1.</text>
</comment>
<evidence type="ECO:0000256" key="5">
    <source>
        <dbReference type="ARBA" id="ARBA00023133"/>
    </source>
</evidence>
<dbReference type="GO" id="GO:0006783">
    <property type="term" value="P:heme biosynthetic process"/>
    <property type="evidence" value="ECO:0007669"/>
    <property type="project" value="UniProtKB-UniRule"/>
</dbReference>
<gene>
    <name evidence="9" type="primary">hemH</name>
    <name evidence="11" type="ORF">EDC25_11741</name>
</gene>
<dbReference type="InterPro" id="IPR001015">
    <property type="entry name" value="Ferrochelatase"/>
</dbReference>
<dbReference type="PANTHER" id="PTHR11108">
    <property type="entry name" value="FERROCHELATASE"/>
    <property type="match status" value="1"/>
</dbReference>
<comment type="catalytic activity">
    <reaction evidence="8">
        <text>Fe-coproporphyrin III + 2 H(+) = coproporphyrin III + Fe(2+)</text>
        <dbReference type="Rhea" id="RHEA:49572"/>
        <dbReference type="ChEBI" id="CHEBI:15378"/>
        <dbReference type="ChEBI" id="CHEBI:29033"/>
        <dbReference type="ChEBI" id="CHEBI:68438"/>
        <dbReference type="ChEBI" id="CHEBI:131725"/>
        <dbReference type="EC" id="4.99.1.9"/>
    </reaction>
    <physiologicalReaction direction="right-to-left" evidence="8">
        <dbReference type="Rhea" id="RHEA:49574"/>
    </physiologicalReaction>
</comment>
<protein>
    <recommendedName>
        <fullName evidence="9 10">Ferrochelatase</fullName>
        <ecNumber evidence="9 10">4.98.1.1</ecNumber>
    </recommendedName>
    <alternativeName>
        <fullName evidence="9">Heme synthase</fullName>
    </alternativeName>
    <alternativeName>
        <fullName evidence="9">Protoheme ferro-lyase</fullName>
    </alternativeName>
</protein>
<dbReference type="RefSeq" id="WP_123522849.1">
    <property type="nucleotide sequence ID" value="NZ_JBHLWF010000008.1"/>
</dbReference>
<accession>A0A4R3LA51</accession>
<dbReference type="UniPathway" id="UPA00252">
    <property type="reaction ID" value="UER00325"/>
</dbReference>
<evidence type="ECO:0000256" key="9">
    <source>
        <dbReference type="HAMAP-Rule" id="MF_00323"/>
    </source>
</evidence>
<evidence type="ECO:0000256" key="4">
    <source>
        <dbReference type="ARBA" id="ARBA00023004"/>
    </source>
</evidence>
<dbReference type="SUPFAM" id="SSF53800">
    <property type="entry name" value="Chelatase"/>
    <property type="match status" value="1"/>
</dbReference>
<dbReference type="NCBIfam" id="TIGR00109">
    <property type="entry name" value="hemH"/>
    <property type="match status" value="1"/>
</dbReference>
<sequence length="343" mass="38057">MYRSIPVADPAGAGRSAVVLVNLGTPDAPKTADVRRYLRQFLSDPRVVEQPRWLWLPILHGIILPLRSRRSAHAYSTVWSDRGSPLAFHTRALTDAVRDRLPASVEVEMAMRYGQPSIADVLRRLDHDGCLQRLLVLPLYPQYSATTTASVFDAVMAELATWRRIPAVRFVDEYCSLPDWQAAVAGSLQRHWQAQGRGDHLLFSFHGIPQRYVDAGDPYYGQCRASAAAIAARLGLAADQWSISFQSRVGREPWLQPYTDARIPELAAAGVRRLDVACPGFAADCLETLEEVAMQYRDLFLGSGGERFDYVPALNDDAGHADALAELVRAQCADWPPFADRTA</sequence>
<evidence type="ECO:0000256" key="10">
    <source>
        <dbReference type="RuleBase" id="RU000607"/>
    </source>
</evidence>
<dbReference type="HAMAP" id="MF_00323">
    <property type="entry name" value="Ferrochelatase"/>
    <property type="match status" value="1"/>
</dbReference>